<feature type="domain" description="Rhamnogalacturonase B N-terminal" evidence="10">
    <location>
        <begin position="14"/>
        <end position="183"/>
    </location>
</feature>
<keyword evidence="6" id="KW-0732">Signal</keyword>
<dbReference type="SUPFAM" id="SSF49785">
    <property type="entry name" value="Galactose-binding domain-like"/>
    <property type="match status" value="1"/>
</dbReference>
<keyword evidence="14" id="KW-1185">Reference proteome</keyword>
<dbReference type="CDD" id="cd10317">
    <property type="entry name" value="RGL4_C"/>
    <property type="match status" value="1"/>
</dbReference>
<proteinExistence type="inferred from homology"/>
<dbReference type="Gene3D" id="2.70.98.10">
    <property type="match status" value="1"/>
</dbReference>
<keyword evidence="9" id="KW-0961">Cell wall biogenesis/degradation</keyword>
<comment type="subcellular location">
    <subcellularLocation>
        <location evidence="2">Secreted</location>
    </subcellularLocation>
</comment>
<evidence type="ECO:0000256" key="3">
    <source>
        <dbReference type="ARBA" id="ARBA00010418"/>
    </source>
</evidence>
<evidence type="ECO:0000256" key="7">
    <source>
        <dbReference type="ARBA" id="ARBA00023157"/>
    </source>
</evidence>
<evidence type="ECO:0000256" key="2">
    <source>
        <dbReference type="ARBA" id="ARBA00004613"/>
    </source>
</evidence>
<evidence type="ECO:0000313" key="13">
    <source>
        <dbReference type="EMBL" id="CAK9249880.1"/>
    </source>
</evidence>
<dbReference type="Proteomes" id="UP001497444">
    <property type="component" value="Unassembled WGS sequence"/>
</dbReference>
<dbReference type="InterPro" id="IPR029411">
    <property type="entry name" value="RG-lyase_III"/>
</dbReference>
<protein>
    <recommendedName>
        <fullName evidence="4">rhamnogalacturonan endolyase</fullName>
        <ecNumber evidence="4">4.2.2.23</ecNumber>
    </recommendedName>
</protein>
<dbReference type="PANTHER" id="PTHR32018">
    <property type="entry name" value="RHAMNOGALACTURONATE LYASE FAMILY PROTEIN"/>
    <property type="match status" value="1"/>
</dbReference>
<dbReference type="InterPro" id="IPR014718">
    <property type="entry name" value="GH-type_carb-bd"/>
</dbReference>
<dbReference type="InterPro" id="IPR029413">
    <property type="entry name" value="RG-lyase_II"/>
</dbReference>
<dbReference type="EC" id="4.2.2.23" evidence="4"/>
<dbReference type="Gene3D" id="2.60.120.260">
    <property type="entry name" value="Galactose-binding domain-like"/>
    <property type="match status" value="1"/>
</dbReference>
<organism evidence="13 14">
    <name type="scientific">Sphagnum jensenii</name>
    <dbReference type="NCBI Taxonomy" id="128206"/>
    <lineage>
        <taxon>Eukaryota</taxon>
        <taxon>Viridiplantae</taxon>
        <taxon>Streptophyta</taxon>
        <taxon>Embryophyta</taxon>
        <taxon>Bryophyta</taxon>
        <taxon>Sphagnophytina</taxon>
        <taxon>Sphagnopsida</taxon>
        <taxon>Sphagnales</taxon>
        <taxon>Sphagnaceae</taxon>
        <taxon>Sphagnum</taxon>
    </lineage>
</organism>
<evidence type="ECO:0000256" key="1">
    <source>
        <dbReference type="ARBA" id="ARBA00001324"/>
    </source>
</evidence>
<dbReference type="InterPro" id="IPR015364">
    <property type="entry name" value="RhgB_N"/>
</dbReference>
<evidence type="ECO:0000256" key="8">
    <source>
        <dbReference type="ARBA" id="ARBA00023239"/>
    </source>
</evidence>
<keyword evidence="8" id="KW-0456">Lyase</keyword>
<dbReference type="PANTHER" id="PTHR32018:SF1">
    <property type="entry name" value="RHAMNOGALACTURONAN ENDOLYASE"/>
    <property type="match status" value="1"/>
</dbReference>
<dbReference type="InterPro" id="IPR051850">
    <property type="entry name" value="Polysacch_Lyase_4"/>
</dbReference>
<dbReference type="InterPro" id="IPR008979">
    <property type="entry name" value="Galactose-bd-like_sf"/>
</dbReference>
<evidence type="ECO:0000259" key="11">
    <source>
        <dbReference type="Pfam" id="PF14683"/>
    </source>
</evidence>
<dbReference type="SUPFAM" id="SSF74650">
    <property type="entry name" value="Galactose mutarotase-like"/>
    <property type="match status" value="1"/>
</dbReference>
<name>A0ABP0V8R4_9BRYO</name>
<evidence type="ECO:0000256" key="4">
    <source>
        <dbReference type="ARBA" id="ARBA00012437"/>
    </source>
</evidence>
<evidence type="ECO:0000256" key="9">
    <source>
        <dbReference type="ARBA" id="ARBA00023316"/>
    </source>
</evidence>
<evidence type="ECO:0000256" key="5">
    <source>
        <dbReference type="ARBA" id="ARBA00022525"/>
    </source>
</evidence>
<dbReference type="InterPro" id="IPR011013">
    <property type="entry name" value="Gal_mutarotase_sf_dom"/>
</dbReference>
<reference evidence="13" key="1">
    <citation type="submission" date="2024-02" db="EMBL/GenBank/DDBJ databases">
        <authorList>
            <consortium name="ELIXIR-Norway"/>
            <consortium name="Elixir Norway"/>
        </authorList>
    </citation>
    <scope>NUCLEOTIDE SEQUENCE</scope>
</reference>
<feature type="domain" description="Rhamnogalacturonan lyase" evidence="11">
    <location>
        <begin position="310"/>
        <end position="464"/>
    </location>
</feature>
<dbReference type="CDD" id="cd10320">
    <property type="entry name" value="RGL4_N"/>
    <property type="match status" value="1"/>
</dbReference>
<evidence type="ECO:0000259" key="10">
    <source>
        <dbReference type="Pfam" id="PF09284"/>
    </source>
</evidence>
<dbReference type="EMBL" id="CAXAQS010000061">
    <property type="protein sequence ID" value="CAK9249880.1"/>
    <property type="molecule type" value="Genomic_DNA"/>
</dbReference>
<dbReference type="InterPro" id="IPR013784">
    <property type="entry name" value="Carb-bd-like_fold"/>
</dbReference>
<dbReference type="Pfam" id="PF14683">
    <property type="entry name" value="CBM-like"/>
    <property type="match status" value="1"/>
</dbReference>
<evidence type="ECO:0000259" key="12">
    <source>
        <dbReference type="Pfam" id="PF14686"/>
    </source>
</evidence>
<dbReference type="Pfam" id="PF09284">
    <property type="entry name" value="RhgB_N"/>
    <property type="match status" value="1"/>
</dbReference>
<dbReference type="CDD" id="cd10316">
    <property type="entry name" value="RGL4_M"/>
    <property type="match status" value="1"/>
</dbReference>
<sequence length="467" mass="51483">MVDIYYSGDWGELHYVVFNDVNGIYSYFVATGIGEVGEFRTLYRVDGNMFRNGHNAERSGAFPTLDDIKKATKLQDQTFALADGKTIHSKYDWASYVADDHVHGVYGEEHGVWLITSSHEYFNGGPMKQELMVHVESSTGDGVVLNMLSAGHFGTPAVKIPNGKIYGPWLLYFNDGSIDDAEKMAKTEATQWPYKWLSNPHYPLSRSTVTGTLNLKDKRPASGAMIVLAKPGGDLYSQGTDYIFYSKADSSGVFSIPHVRPGTYSLYAFATGGSIGDITDQFEKDNVKVEGSHTDVGALTWSPPQYSHILWQIGTADRKVTEFKLGNLPRQFGLFKKVAPTLTYTIGKSKPSEDWYYAQTQAGNWTVDFNVDKTYSGNAHLTVATAGQARKATVEIVVNGHVIQTLPSYTNDASIYRCANPSGYYHLAVVSFLASHLKTGANSLTFHATHVDDGGGKMYDTIKLEVE</sequence>
<keyword evidence="5" id="KW-0964">Secreted</keyword>
<dbReference type="Gene3D" id="2.60.40.1120">
    <property type="entry name" value="Carboxypeptidase-like, regulatory domain"/>
    <property type="match status" value="1"/>
</dbReference>
<keyword evidence="7" id="KW-1015">Disulfide bond</keyword>
<evidence type="ECO:0000256" key="6">
    <source>
        <dbReference type="ARBA" id="ARBA00022729"/>
    </source>
</evidence>
<dbReference type="Pfam" id="PF14686">
    <property type="entry name" value="fn3_3"/>
    <property type="match status" value="1"/>
</dbReference>
<comment type="caution">
    <text evidence="13">The sequence shown here is derived from an EMBL/GenBank/DDBJ whole genome shotgun (WGS) entry which is preliminary data.</text>
</comment>
<accession>A0ABP0V8R4</accession>
<comment type="catalytic activity">
    <reaction evidence="1">
        <text>Endotype eliminative cleavage of L-alpha-rhamnopyranosyl-(1-&gt;4)-alpha-D-galactopyranosyluronic acid bonds of rhamnogalacturonan I domains in ramified hairy regions of pectin leaving L-rhamnopyranose at the reducing end and 4-deoxy-4,5-unsaturated D-galactopyranosyluronic acid at the non-reducing end.</text>
        <dbReference type="EC" id="4.2.2.23"/>
    </reaction>
</comment>
<gene>
    <name evidence="13" type="ORF">CSSPJE1EN1_LOCUS25258</name>
</gene>
<feature type="domain" description="Rhamnogalacturonan lyase" evidence="12">
    <location>
        <begin position="223"/>
        <end position="294"/>
    </location>
</feature>
<evidence type="ECO:0000313" key="14">
    <source>
        <dbReference type="Proteomes" id="UP001497444"/>
    </source>
</evidence>
<comment type="similarity">
    <text evidence="3">Belongs to the polysaccharide lyase 4 family.</text>
</comment>
<dbReference type="SUPFAM" id="SSF49452">
    <property type="entry name" value="Starch-binding domain-like"/>
    <property type="match status" value="1"/>
</dbReference>